<evidence type="ECO:0000256" key="2">
    <source>
        <dbReference type="ARBA" id="ARBA00022737"/>
    </source>
</evidence>
<dbReference type="Pfam" id="PF01344">
    <property type="entry name" value="Kelch_1"/>
    <property type="match status" value="1"/>
</dbReference>
<dbReference type="PANTHER" id="PTHR24412:SF451">
    <property type="entry name" value="KELCH-LIKE PROTEIN 20"/>
    <property type="match status" value="1"/>
</dbReference>
<keyword evidence="1" id="KW-0880">Kelch repeat</keyword>
<dbReference type="EnsemblMetazoa" id="GPPI026762-RA">
    <property type="protein sequence ID" value="GPPI026762-PA"/>
    <property type="gene ID" value="GPPI026762"/>
</dbReference>
<dbReference type="InterPro" id="IPR006652">
    <property type="entry name" value="Kelch_1"/>
</dbReference>
<dbReference type="AlphaFoldDB" id="A0A1B0BDP2"/>
<sequence length="210" mass="24249">MHNDRHYYSACVCNDLIYAVGGNNNTTVENYDLLIYDITDKWYNCPDTPSPYGANNGVAVIENSIYSLGCGGNGKMLHNRLDPREGQWCNLNNNIIGIEWFDVASRDYSLYCIGRYDEERQCQRFEARSNKWQKLSDLNVGGHEHKALNMEDGIYVLFIGKESILESYDIEENSWTIEEEMDFEHWDGGAASIYHLRNWYKKVWTPGVGC</sequence>
<dbReference type="InterPro" id="IPR015915">
    <property type="entry name" value="Kelch-typ_b-propeller"/>
</dbReference>
<dbReference type="InterPro" id="IPR011043">
    <property type="entry name" value="Gal_Oxase/kelch_b-propeller"/>
</dbReference>
<reference evidence="4" key="1">
    <citation type="submission" date="2015-01" db="EMBL/GenBank/DDBJ databases">
        <authorList>
            <person name="Aksoy S."/>
            <person name="Warren W."/>
            <person name="Wilson R.K."/>
        </authorList>
    </citation>
    <scope>NUCLEOTIDE SEQUENCE [LARGE SCALE GENOMIC DNA]</scope>
    <source>
        <strain evidence="4">IAEA</strain>
    </source>
</reference>
<keyword evidence="4" id="KW-1185">Reference proteome</keyword>
<name>A0A1B0BDP2_9MUSC</name>
<reference evidence="3" key="2">
    <citation type="submission" date="2020-05" db="UniProtKB">
        <authorList>
            <consortium name="EnsemblMetazoa"/>
        </authorList>
    </citation>
    <scope>IDENTIFICATION</scope>
    <source>
        <strain evidence="3">IAEA</strain>
    </source>
</reference>
<dbReference type="Gene3D" id="2.120.10.80">
    <property type="entry name" value="Kelch-type beta propeller"/>
    <property type="match status" value="1"/>
</dbReference>
<dbReference type="Proteomes" id="UP000092460">
    <property type="component" value="Unassembled WGS sequence"/>
</dbReference>
<accession>A0A1B0BDP2</accession>
<organism evidence="3 4">
    <name type="scientific">Glossina palpalis gambiensis</name>
    <dbReference type="NCBI Taxonomy" id="67801"/>
    <lineage>
        <taxon>Eukaryota</taxon>
        <taxon>Metazoa</taxon>
        <taxon>Ecdysozoa</taxon>
        <taxon>Arthropoda</taxon>
        <taxon>Hexapoda</taxon>
        <taxon>Insecta</taxon>
        <taxon>Pterygota</taxon>
        <taxon>Neoptera</taxon>
        <taxon>Endopterygota</taxon>
        <taxon>Diptera</taxon>
        <taxon>Brachycera</taxon>
        <taxon>Muscomorpha</taxon>
        <taxon>Hippoboscoidea</taxon>
        <taxon>Glossinidae</taxon>
        <taxon>Glossina</taxon>
    </lineage>
</organism>
<evidence type="ECO:0000313" key="4">
    <source>
        <dbReference type="Proteomes" id="UP000092460"/>
    </source>
</evidence>
<dbReference type="PANTHER" id="PTHR24412">
    <property type="entry name" value="KELCH PROTEIN"/>
    <property type="match status" value="1"/>
</dbReference>
<proteinExistence type="predicted"/>
<dbReference type="STRING" id="67801.A0A1B0BDP2"/>
<protein>
    <submittedName>
        <fullName evidence="3">Uncharacterized protein</fullName>
    </submittedName>
</protein>
<dbReference type="EMBL" id="JXJN01012589">
    <property type="status" value="NOT_ANNOTATED_CDS"/>
    <property type="molecule type" value="Genomic_DNA"/>
</dbReference>
<dbReference type="SUPFAM" id="SSF50965">
    <property type="entry name" value="Galactose oxidase, central domain"/>
    <property type="match status" value="1"/>
</dbReference>
<keyword evidence="2" id="KW-0677">Repeat</keyword>
<dbReference type="VEuPathDB" id="VectorBase:GPPI026762"/>
<evidence type="ECO:0000313" key="3">
    <source>
        <dbReference type="EnsemblMetazoa" id="GPPI026762-PA"/>
    </source>
</evidence>
<evidence type="ECO:0000256" key="1">
    <source>
        <dbReference type="ARBA" id="ARBA00022441"/>
    </source>
</evidence>